<protein>
    <submittedName>
        <fullName evidence="2">28S ribosomal protein S34, mitochondrial</fullName>
    </submittedName>
</protein>
<evidence type="ECO:0000313" key="2">
    <source>
        <dbReference type="RefSeq" id="XP_029634107.1"/>
    </source>
</evidence>
<dbReference type="Proteomes" id="UP000515154">
    <property type="component" value="Linkage group LG3"/>
</dbReference>
<name>A0A6P7S7E4_9MOLL</name>
<dbReference type="Pfam" id="PF16053">
    <property type="entry name" value="MRP-S34"/>
    <property type="match status" value="1"/>
</dbReference>
<accession>A0A6P7S7E4</accession>
<dbReference type="GO" id="GO:0005840">
    <property type="term" value="C:ribosome"/>
    <property type="evidence" value="ECO:0007669"/>
    <property type="project" value="UniProtKB-KW"/>
</dbReference>
<dbReference type="InterPro" id="IPR032053">
    <property type="entry name" value="Ribosomal_mS34"/>
</dbReference>
<dbReference type="GO" id="GO:0003735">
    <property type="term" value="F:structural constituent of ribosome"/>
    <property type="evidence" value="ECO:0007669"/>
    <property type="project" value="InterPro"/>
</dbReference>
<evidence type="ECO:0000313" key="1">
    <source>
        <dbReference type="Proteomes" id="UP000515154"/>
    </source>
</evidence>
<dbReference type="PANTHER" id="PTHR28589">
    <property type="entry name" value="28S RIBOSOMAL PROTEIN S34, MITOCHONDRIAL"/>
    <property type="match status" value="1"/>
</dbReference>
<reference evidence="2" key="1">
    <citation type="submission" date="2025-08" db="UniProtKB">
        <authorList>
            <consortium name="RefSeq"/>
        </authorList>
    </citation>
    <scope>IDENTIFICATION</scope>
</reference>
<organism evidence="1 2">
    <name type="scientific">Octopus sinensis</name>
    <name type="common">East Asian common octopus</name>
    <dbReference type="NCBI Taxonomy" id="2607531"/>
    <lineage>
        <taxon>Eukaryota</taxon>
        <taxon>Metazoa</taxon>
        <taxon>Spiralia</taxon>
        <taxon>Lophotrochozoa</taxon>
        <taxon>Mollusca</taxon>
        <taxon>Cephalopoda</taxon>
        <taxon>Coleoidea</taxon>
        <taxon>Octopodiformes</taxon>
        <taxon>Octopoda</taxon>
        <taxon>Incirrata</taxon>
        <taxon>Octopodidae</taxon>
        <taxon>Octopus</taxon>
    </lineage>
</organism>
<dbReference type="KEGG" id="osn:115209739"/>
<dbReference type="AlphaFoldDB" id="A0A6P7S7E4"/>
<keyword evidence="2" id="KW-0689">Ribosomal protein</keyword>
<dbReference type="RefSeq" id="XP_029634107.1">
    <property type="nucleotide sequence ID" value="XM_029778247.2"/>
</dbReference>
<keyword evidence="2" id="KW-0687">Ribonucleoprotein</keyword>
<sequence>MRLIRRIGKVNLDWSGKTLFSLLTNLKNNGVGRVVVRHSFLNRYPEKSYYRLTEVQPNFCDSQRRTGIAKGIKVFRGKEYPHPCGINACHKADWRLIPKEEEEEFCKLTATDVRETRTVPLTMEFPPLLKAMILAKKAENGEPLPEDLRLKLTVSKGQFSAEVSQQDKHP</sequence>
<dbReference type="GO" id="GO:0005739">
    <property type="term" value="C:mitochondrion"/>
    <property type="evidence" value="ECO:0007669"/>
    <property type="project" value="InterPro"/>
</dbReference>
<gene>
    <name evidence="2" type="primary">LOC115209739</name>
</gene>
<dbReference type="PANTHER" id="PTHR28589:SF1">
    <property type="entry name" value="SMALL RIBOSOMAL SUBUNIT PROTEIN MS34"/>
    <property type="match status" value="1"/>
</dbReference>
<keyword evidence="1" id="KW-1185">Reference proteome</keyword>
<proteinExistence type="predicted"/>